<reference evidence="2" key="1">
    <citation type="submission" date="2021-01" db="EMBL/GenBank/DDBJ databases">
        <title>Tabrizicola alba sp. nov. a motile alkaliphilic bacterium isolated from a soda lake.</title>
        <authorList>
            <person name="Szuroczki S."/>
            <person name="Abbaszade G."/>
            <person name="Schumann P."/>
            <person name="Toth E."/>
        </authorList>
    </citation>
    <scope>NUCLEOTIDE SEQUENCE</scope>
    <source>
        <strain evidence="2">DMG-N-6</strain>
    </source>
</reference>
<dbReference type="EMBL" id="JAESVN010000001">
    <property type="protein sequence ID" value="MBL4915764.1"/>
    <property type="molecule type" value="Genomic_DNA"/>
</dbReference>
<gene>
    <name evidence="2" type="ORF">JL811_00900</name>
</gene>
<name>A0A8K0V9J3_9RHOB</name>
<feature type="transmembrane region" description="Helical" evidence="1">
    <location>
        <begin position="6"/>
        <end position="25"/>
    </location>
</feature>
<accession>A0A8K0V9J3</accession>
<protein>
    <submittedName>
        <fullName evidence="2">Uncharacterized protein</fullName>
    </submittedName>
</protein>
<keyword evidence="1" id="KW-1133">Transmembrane helix</keyword>
<dbReference type="Proteomes" id="UP000648908">
    <property type="component" value="Unassembled WGS sequence"/>
</dbReference>
<keyword evidence="1" id="KW-0812">Transmembrane</keyword>
<organism evidence="2 3">
    <name type="scientific">Szabonella alba</name>
    <dbReference type="NCBI Taxonomy" id="2804194"/>
    <lineage>
        <taxon>Bacteria</taxon>
        <taxon>Pseudomonadati</taxon>
        <taxon>Pseudomonadota</taxon>
        <taxon>Alphaproteobacteria</taxon>
        <taxon>Rhodobacterales</taxon>
        <taxon>Paracoccaceae</taxon>
        <taxon>Szabonella</taxon>
    </lineage>
</organism>
<proteinExistence type="predicted"/>
<keyword evidence="1" id="KW-0472">Membrane</keyword>
<comment type="caution">
    <text evidence="2">The sequence shown here is derived from an EMBL/GenBank/DDBJ whole genome shotgun (WGS) entry which is preliminary data.</text>
</comment>
<dbReference type="RefSeq" id="WP_202686338.1">
    <property type="nucleotide sequence ID" value="NZ_JAESVN010000001.1"/>
</dbReference>
<keyword evidence="3" id="KW-1185">Reference proteome</keyword>
<dbReference type="AlphaFoldDB" id="A0A8K0V9J3"/>
<sequence>MPLPLAPIALYAIKGGAIAATIWAARRGLRAIAHPGRTDQRAEEALDGLDDGLAHHRPRDRAEDGQRNLAGRLRRTLRWGPEPGQGLELDAAFLARLRLRRI</sequence>
<evidence type="ECO:0000256" key="1">
    <source>
        <dbReference type="SAM" id="Phobius"/>
    </source>
</evidence>
<evidence type="ECO:0000313" key="3">
    <source>
        <dbReference type="Proteomes" id="UP000648908"/>
    </source>
</evidence>
<evidence type="ECO:0000313" key="2">
    <source>
        <dbReference type="EMBL" id="MBL4915764.1"/>
    </source>
</evidence>